<evidence type="ECO:0000256" key="1">
    <source>
        <dbReference type="SAM" id="MobiDB-lite"/>
    </source>
</evidence>
<accession>A0A8J3TD41</accession>
<evidence type="ECO:0000313" key="2">
    <source>
        <dbReference type="EMBL" id="GII22962.1"/>
    </source>
</evidence>
<reference evidence="2" key="1">
    <citation type="submission" date="2021-01" db="EMBL/GenBank/DDBJ databases">
        <title>Whole genome shotgun sequence of Planosporangium mesophilum NBRC 109066.</title>
        <authorList>
            <person name="Komaki H."/>
            <person name="Tamura T."/>
        </authorList>
    </citation>
    <scope>NUCLEOTIDE SEQUENCE</scope>
    <source>
        <strain evidence="2">NBRC 109066</strain>
    </source>
</reference>
<dbReference type="Proteomes" id="UP000599074">
    <property type="component" value="Unassembled WGS sequence"/>
</dbReference>
<name>A0A8J3TD41_9ACTN</name>
<proteinExistence type="predicted"/>
<sequence>MITLGGARTAEPQMRRVVNARRGYMDLDDTRYPDEHSDTTFAGETADGPEHAREPDQPKGRDAWASHPRPPGRRGGSARRLRAATAG</sequence>
<dbReference type="AlphaFoldDB" id="A0A8J3TD41"/>
<keyword evidence="3" id="KW-1185">Reference proteome</keyword>
<organism evidence="2 3">
    <name type="scientific">Planosporangium mesophilum</name>
    <dbReference type="NCBI Taxonomy" id="689768"/>
    <lineage>
        <taxon>Bacteria</taxon>
        <taxon>Bacillati</taxon>
        <taxon>Actinomycetota</taxon>
        <taxon>Actinomycetes</taxon>
        <taxon>Micromonosporales</taxon>
        <taxon>Micromonosporaceae</taxon>
        <taxon>Planosporangium</taxon>
    </lineage>
</organism>
<dbReference type="EMBL" id="BOON01000023">
    <property type="protein sequence ID" value="GII22962.1"/>
    <property type="molecule type" value="Genomic_DNA"/>
</dbReference>
<protein>
    <submittedName>
        <fullName evidence="2">Uncharacterized protein</fullName>
    </submittedName>
</protein>
<feature type="compositionally biased region" description="Basic residues" evidence="1">
    <location>
        <begin position="70"/>
        <end position="87"/>
    </location>
</feature>
<feature type="compositionally biased region" description="Basic and acidic residues" evidence="1">
    <location>
        <begin position="48"/>
        <end position="64"/>
    </location>
</feature>
<evidence type="ECO:0000313" key="3">
    <source>
        <dbReference type="Proteomes" id="UP000599074"/>
    </source>
</evidence>
<feature type="compositionally biased region" description="Basic and acidic residues" evidence="1">
    <location>
        <begin position="23"/>
        <end position="38"/>
    </location>
</feature>
<gene>
    <name evidence="2" type="ORF">Pme01_25590</name>
</gene>
<comment type="caution">
    <text evidence="2">The sequence shown here is derived from an EMBL/GenBank/DDBJ whole genome shotgun (WGS) entry which is preliminary data.</text>
</comment>
<feature type="region of interest" description="Disordered" evidence="1">
    <location>
        <begin position="21"/>
        <end position="87"/>
    </location>
</feature>